<dbReference type="KEGG" id="tad:TRIADDRAFT_30197"/>
<evidence type="ECO:0008006" key="6">
    <source>
        <dbReference type="Google" id="ProtNLM"/>
    </source>
</evidence>
<dbReference type="EMBL" id="DS985252">
    <property type="protein sequence ID" value="EDV21754.1"/>
    <property type="molecule type" value="Genomic_DNA"/>
</dbReference>
<dbReference type="STRING" id="10228.B3S6G4"/>
<comment type="similarity">
    <text evidence="2">Belongs to the NRDE2 family.</text>
</comment>
<dbReference type="InterPro" id="IPR013633">
    <property type="entry name" value="NRDE-2"/>
</dbReference>
<dbReference type="Gene3D" id="1.25.40.10">
    <property type="entry name" value="Tetratricopeptide repeat domain"/>
    <property type="match status" value="2"/>
</dbReference>
<dbReference type="GeneID" id="6756978"/>
<gene>
    <name evidence="4" type="ORF">TRIADDRAFT_30197</name>
</gene>
<evidence type="ECO:0000256" key="2">
    <source>
        <dbReference type="ARBA" id="ARBA00009265"/>
    </source>
</evidence>
<evidence type="ECO:0000313" key="4">
    <source>
        <dbReference type="EMBL" id="EDV21754.1"/>
    </source>
</evidence>
<dbReference type="SUPFAM" id="SSF48452">
    <property type="entry name" value="TPR-like"/>
    <property type="match status" value="2"/>
</dbReference>
<dbReference type="InterPro" id="IPR011990">
    <property type="entry name" value="TPR-like_helical_dom_sf"/>
</dbReference>
<dbReference type="InParanoid" id="B3S6G4"/>
<dbReference type="SMART" id="SM00386">
    <property type="entry name" value="HAT"/>
    <property type="match status" value="3"/>
</dbReference>
<dbReference type="Proteomes" id="UP000009022">
    <property type="component" value="Unassembled WGS sequence"/>
</dbReference>
<dbReference type="RefSeq" id="XP_002115902.1">
    <property type="nucleotide sequence ID" value="XM_002115866.1"/>
</dbReference>
<name>B3S6G4_TRIAD</name>
<keyword evidence="3" id="KW-0539">Nucleus</keyword>
<feature type="non-terminal residue" evidence="4">
    <location>
        <position position="1"/>
    </location>
</feature>
<dbReference type="OMA" id="MRDKELH"/>
<keyword evidence="5" id="KW-1185">Reference proteome</keyword>
<reference evidence="4 5" key="1">
    <citation type="journal article" date="2008" name="Nature">
        <title>The Trichoplax genome and the nature of placozoans.</title>
        <authorList>
            <person name="Srivastava M."/>
            <person name="Begovic E."/>
            <person name="Chapman J."/>
            <person name="Putnam N.H."/>
            <person name="Hellsten U."/>
            <person name="Kawashima T."/>
            <person name="Kuo A."/>
            <person name="Mitros T."/>
            <person name="Salamov A."/>
            <person name="Carpenter M.L."/>
            <person name="Signorovitch A.Y."/>
            <person name="Moreno M.A."/>
            <person name="Kamm K."/>
            <person name="Grimwood J."/>
            <person name="Schmutz J."/>
            <person name="Shapiro H."/>
            <person name="Grigoriev I.V."/>
            <person name="Buss L.W."/>
            <person name="Schierwater B."/>
            <person name="Dellaporta S.L."/>
            <person name="Rokhsar D.S."/>
        </authorList>
    </citation>
    <scope>NUCLEOTIDE SEQUENCE [LARGE SCALE GENOMIC DNA]</scope>
    <source>
        <strain evidence="4 5">Grell-BS-1999</strain>
    </source>
</reference>
<dbReference type="InterPro" id="IPR003107">
    <property type="entry name" value="HAT"/>
</dbReference>
<sequence>DYNKDLREHPDNIGLWLQFIQFQDTYADKFTANIKRKALTERKIAIYERALEANPTSMELILGHMQLCAEVWDNDQLEKRWKKLTFTYPNRSIIWRYYLLYSQARFSSFSATRLISLYDQCLDNLSNIKEGNLVSHGCESNAEEGMIKIFLQKCSFLAQVGHTEKAIACFQALIEFNCFCPNQICDTSTLTGRVAFFETFWDSNIARFGEVNASGWHEWMKSVEEKVSNTVITPNIPQISNSDTEDDESVVKDKPLWKAWNNLEKYRRGKGWLPWKPNRLKGETEDDCEDVDRLVLFDDINSCLFIIASETLKLEIIIKFLQFLGVPVMLLEASSLEEDLRFDQLTYTHVNQVRLCPGFKMQGYHGWTFINAESLRWTDMEAFISNIFAQSLSLFSAHNYTRLALIWINYVAYKCKVITCNGLIRSNPTHQKSQMVKNKNFEKFCKNFLRQSLNRSNIEIWLAYARLEMILGNLDLAKRILEQVLDMSKKTNSMVFLTAVIKAYIELELNLYDESLNSVITENVQNTVLNVISILADKAKDFSKSISSTTLSSTEILRCKKYMNNIRDNLFSSINSENINSSVEEKCKHIINLTFCHAIFEYLINNLESASNVFESTISSIKDSFLQLKLSQNMSALNFLLEKLTVNQLLLYKIHTDTTYCSYNTKRQFNIEALNRYPYNLDLLSTFANNETQMFVMGRMRRYFDNVISRSSSSLPWLIAMQQEEFRLHTFNNQLNPTNNTTITSDGLSSIDTGISHRVRSIYERAIVSPWTKHCIAIWRDYMRYEMSQGNAANAKAVFYRGLQSCPWAKDIYMDGVCYFPEEFQNIVDIMVEKDIRIRTPVEEVELLMEKQ</sequence>
<organism evidence="4 5">
    <name type="scientific">Trichoplax adhaerens</name>
    <name type="common">Trichoplax reptans</name>
    <dbReference type="NCBI Taxonomy" id="10228"/>
    <lineage>
        <taxon>Eukaryota</taxon>
        <taxon>Metazoa</taxon>
        <taxon>Placozoa</taxon>
        <taxon>Uniplacotomia</taxon>
        <taxon>Trichoplacea</taxon>
        <taxon>Trichoplacidae</taxon>
        <taxon>Trichoplax</taxon>
    </lineage>
</organism>
<dbReference type="AlphaFoldDB" id="B3S6G4"/>
<dbReference type="HOGENOM" id="CLU_007550_1_0_1"/>
<dbReference type="eggNOG" id="KOG1972">
    <property type="taxonomic scope" value="Eukaryota"/>
</dbReference>
<dbReference type="FunFam" id="1.25.40.10:FF:001107">
    <property type="entry name" value="Protein NRDE2-like protein"/>
    <property type="match status" value="1"/>
</dbReference>
<dbReference type="Pfam" id="PF08424">
    <property type="entry name" value="NRDE-2"/>
    <property type="match status" value="1"/>
</dbReference>
<dbReference type="CTD" id="6756978"/>
<dbReference type="GO" id="GO:1902369">
    <property type="term" value="P:negative regulation of RNA catabolic process"/>
    <property type="evidence" value="ECO:0000318"/>
    <property type="project" value="GO_Central"/>
</dbReference>
<dbReference type="GO" id="GO:0031048">
    <property type="term" value="P:regulatory ncRNA-mediated heterochromatin formation"/>
    <property type="evidence" value="ECO:0000318"/>
    <property type="project" value="GO_Central"/>
</dbReference>
<dbReference type="GO" id="GO:0006396">
    <property type="term" value="P:RNA processing"/>
    <property type="evidence" value="ECO:0007669"/>
    <property type="project" value="InterPro"/>
</dbReference>
<dbReference type="OrthoDB" id="297219at2759"/>
<comment type="subcellular location">
    <subcellularLocation>
        <location evidence="1">Nucleus</location>
    </subcellularLocation>
</comment>
<accession>B3S6G4</accession>
<dbReference type="PhylomeDB" id="B3S6G4"/>
<evidence type="ECO:0000256" key="3">
    <source>
        <dbReference type="ARBA" id="ARBA00023242"/>
    </source>
</evidence>
<evidence type="ECO:0000313" key="5">
    <source>
        <dbReference type="Proteomes" id="UP000009022"/>
    </source>
</evidence>
<dbReference type="GO" id="GO:0005634">
    <property type="term" value="C:nucleus"/>
    <property type="evidence" value="ECO:0007669"/>
    <property type="project" value="UniProtKB-SubCell"/>
</dbReference>
<proteinExistence type="inferred from homology"/>
<evidence type="ECO:0000256" key="1">
    <source>
        <dbReference type="ARBA" id="ARBA00004123"/>
    </source>
</evidence>
<dbReference type="PANTHER" id="PTHR13471:SF0">
    <property type="entry name" value="NUCLEAR EXOSOME REGULATOR NRDE2"/>
    <property type="match status" value="1"/>
</dbReference>
<dbReference type="PANTHER" id="PTHR13471">
    <property type="entry name" value="TETRATRICOPEPTIDE-LIKE HELICAL"/>
    <property type="match status" value="1"/>
</dbReference>
<protein>
    <recommendedName>
        <fullName evidence="6">Suppressor of forked domain-containing protein</fullName>
    </recommendedName>
</protein>